<dbReference type="InterPro" id="IPR011009">
    <property type="entry name" value="Kinase-like_dom_sf"/>
</dbReference>
<gene>
    <name evidence="2" type="ORF">B0T24DRAFT_683498</name>
</gene>
<evidence type="ECO:0000313" key="2">
    <source>
        <dbReference type="EMBL" id="KAK3364857.1"/>
    </source>
</evidence>
<dbReference type="EMBL" id="JAULSN010000009">
    <property type="protein sequence ID" value="KAK3364857.1"/>
    <property type="molecule type" value="Genomic_DNA"/>
</dbReference>
<dbReference type="Proteomes" id="UP001287356">
    <property type="component" value="Unassembled WGS sequence"/>
</dbReference>
<reference evidence="2" key="2">
    <citation type="submission" date="2023-06" db="EMBL/GenBank/DDBJ databases">
        <authorList>
            <consortium name="Lawrence Berkeley National Laboratory"/>
            <person name="Haridas S."/>
            <person name="Hensen N."/>
            <person name="Bonometti L."/>
            <person name="Westerberg I."/>
            <person name="Brannstrom I.O."/>
            <person name="Guillou S."/>
            <person name="Cros-Aarteil S."/>
            <person name="Calhoun S."/>
            <person name="Kuo A."/>
            <person name="Mondo S."/>
            <person name="Pangilinan J."/>
            <person name="Riley R."/>
            <person name="Labutti K."/>
            <person name="Andreopoulos B."/>
            <person name="Lipzen A."/>
            <person name="Chen C."/>
            <person name="Yanf M."/>
            <person name="Daum C."/>
            <person name="Ng V."/>
            <person name="Clum A."/>
            <person name="Steindorff A."/>
            <person name="Ohm R."/>
            <person name="Martin F."/>
            <person name="Silar P."/>
            <person name="Natvig D."/>
            <person name="Lalanne C."/>
            <person name="Gautier V."/>
            <person name="Ament-Velasquez S.L."/>
            <person name="Kruys A."/>
            <person name="Hutchinson M.I."/>
            <person name="Powell A.J."/>
            <person name="Barry K."/>
            <person name="Miller A.N."/>
            <person name="Grigoriev I.V."/>
            <person name="Debuchy R."/>
            <person name="Gladieux P."/>
            <person name="Thoren M.H."/>
            <person name="Johannesson H."/>
        </authorList>
    </citation>
    <scope>NUCLEOTIDE SEQUENCE</scope>
    <source>
        <strain evidence="2">CBS 958.72</strain>
    </source>
</reference>
<dbReference type="Gene3D" id="1.10.510.10">
    <property type="entry name" value="Transferase(Phosphotransferase) domain 1"/>
    <property type="match status" value="1"/>
</dbReference>
<keyword evidence="3" id="KW-1185">Reference proteome</keyword>
<dbReference type="PROSITE" id="PS50011">
    <property type="entry name" value="PROTEIN_KINASE_DOM"/>
    <property type="match status" value="1"/>
</dbReference>
<comment type="caution">
    <text evidence="2">The sequence shown here is derived from an EMBL/GenBank/DDBJ whole genome shotgun (WGS) entry which is preliminary data.</text>
</comment>
<evidence type="ECO:0000313" key="3">
    <source>
        <dbReference type="Proteomes" id="UP001287356"/>
    </source>
</evidence>
<evidence type="ECO:0000259" key="1">
    <source>
        <dbReference type="PROSITE" id="PS50011"/>
    </source>
</evidence>
<reference evidence="2" key="1">
    <citation type="journal article" date="2023" name="Mol. Phylogenet. Evol.">
        <title>Genome-scale phylogeny and comparative genomics of the fungal order Sordariales.</title>
        <authorList>
            <person name="Hensen N."/>
            <person name="Bonometti L."/>
            <person name="Westerberg I."/>
            <person name="Brannstrom I.O."/>
            <person name="Guillou S."/>
            <person name="Cros-Aarteil S."/>
            <person name="Calhoun S."/>
            <person name="Haridas S."/>
            <person name="Kuo A."/>
            <person name="Mondo S."/>
            <person name="Pangilinan J."/>
            <person name="Riley R."/>
            <person name="LaButti K."/>
            <person name="Andreopoulos B."/>
            <person name="Lipzen A."/>
            <person name="Chen C."/>
            <person name="Yan M."/>
            <person name="Daum C."/>
            <person name="Ng V."/>
            <person name="Clum A."/>
            <person name="Steindorff A."/>
            <person name="Ohm R.A."/>
            <person name="Martin F."/>
            <person name="Silar P."/>
            <person name="Natvig D.O."/>
            <person name="Lalanne C."/>
            <person name="Gautier V."/>
            <person name="Ament-Velasquez S.L."/>
            <person name="Kruys A."/>
            <person name="Hutchinson M.I."/>
            <person name="Powell A.J."/>
            <person name="Barry K."/>
            <person name="Miller A.N."/>
            <person name="Grigoriev I.V."/>
            <person name="Debuchy R."/>
            <person name="Gladieux P."/>
            <person name="Hiltunen Thoren M."/>
            <person name="Johannesson H."/>
        </authorList>
    </citation>
    <scope>NUCLEOTIDE SEQUENCE</scope>
    <source>
        <strain evidence="2">CBS 958.72</strain>
    </source>
</reference>
<protein>
    <recommendedName>
        <fullName evidence="1">Protein kinase domain-containing protein</fullName>
    </recommendedName>
</protein>
<dbReference type="GO" id="GO:0004672">
    <property type="term" value="F:protein kinase activity"/>
    <property type="evidence" value="ECO:0007669"/>
    <property type="project" value="InterPro"/>
</dbReference>
<proteinExistence type="predicted"/>
<dbReference type="AlphaFoldDB" id="A0AAE0MZ62"/>
<dbReference type="Pfam" id="PF00069">
    <property type="entry name" value="Pkinase"/>
    <property type="match status" value="1"/>
</dbReference>
<accession>A0AAE0MZ62</accession>
<organism evidence="2 3">
    <name type="scientific">Lasiosphaeria ovina</name>
    <dbReference type="NCBI Taxonomy" id="92902"/>
    <lineage>
        <taxon>Eukaryota</taxon>
        <taxon>Fungi</taxon>
        <taxon>Dikarya</taxon>
        <taxon>Ascomycota</taxon>
        <taxon>Pezizomycotina</taxon>
        <taxon>Sordariomycetes</taxon>
        <taxon>Sordariomycetidae</taxon>
        <taxon>Sordariales</taxon>
        <taxon>Lasiosphaeriaceae</taxon>
        <taxon>Lasiosphaeria</taxon>
    </lineage>
</organism>
<feature type="domain" description="Protein kinase" evidence="1">
    <location>
        <begin position="1"/>
        <end position="235"/>
    </location>
</feature>
<dbReference type="SUPFAM" id="SSF56112">
    <property type="entry name" value="Protein kinase-like (PK-like)"/>
    <property type="match status" value="1"/>
</dbReference>
<sequence length="235" mass="25720">MAAEAVARAVEAETRAVEAETWAKKAEIEATRGRHRREERVGFARSVNEEPPLYLPSLFSGASTVDGDSRYGLEFALYKRQPGCRHSLGATASTFRVSLEGETEPELVAKEPNYKSQPAISALGAAENLEDEFNALRRIQHPQVVTEYDLAKPFSGTSAMHPPWIILENLPYGLSEAVHLARYIHRDLKPDNVRATKSTPSGNWILKICDLGSATLQTAADKGFAGTPGYIAPDI</sequence>
<name>A0AAE0MZ62_9PEZI</name>
<dbReference type="GO" id="GO:0005524">
    <property type="term" value="F:ATP binding"/>
    <property type="evidence" value="ECO:0007669"/>
    <property type="project" value="InterPro"/>
</dbReference>
<dbReference type="InterPro" id="IPR000719">
    <property type="entry name" value="Prot_kinase_dom"/>
</dbReference>